<comment type="caution">
    <text evidence="3">The sequence shown here is derived from an EMBL/GenBank/DDBJ whole genome shotgun (WGS) entry which is preliminary data.</text>
</comment>
<feature type="compositionally biased region" description="Pro residues" evidence="1">
    <location>
        <begin position="449"/>
        <end position="460"/>
    </location>
</feature>
<keyword evidence="2" id="KW-0472">Membrane</keyword>
<keyword evidence="2" id="KW-1133">Transmembrane helix</keyword>
<evidence type="ECO:0000256" key="1">
    <source>
        <dbReference type="SAM" id="MobiDB-lite"/>
    </source>
</evidence>
<feature type="compositionally biased region" description="Low complexity" evidence="1">
    <location>
        <begin position="890"/>
        <end position="908"/>
    </location>
</feature>
<evidence type="ECO:0000313" key="3">
    <source>
        <dbReference type="EMBL" id="EAU90000.2"/>
    </source>
</evidence>
<accession>A8NAG5</accession>
<feature type="region of interest" description="Disordered" evidence="1">
    <location>
        <begin position="965"/>
        <end position="1186"/>
    </location>
</feature>
<name>A8NAG5_COPC7</name>
<dbReference type="HOGENOM" id="CLU_272368_0_0_1"/>
<sequence length="1186" mass="129165">MDQSNNKPTDQIGNNARLTIGGSAPPTATFLPQTNDSESAPLPIRARDTRRGTVETEHQQPVPQNQPTLSQTSYSTPNLPSPYPPLTLGRSALQTAPLPPITWTLEPSRVNSHSPQVTPYPSLPPAPTSQPLPLSYSSQPPGSTSQAIRPVQSVPNPQLSSGYQPPSFSTQASAPPPRRASVRRRQSHGYVANDPYRPSSGRKEDTVANDTTFDDIDVAPEPQNTSAGTAGYPHQTQPFPTPMGQVSTPRPPTSTSVYPQLPQTSTQPILSQPPVGPIYSTPIPTNDNPYRPPQQTEPVPVAQPPQPISSGTPLPYPTSGPQRYHSSIDNPASSESQLPNPYSTIGQPAVPDVPSQTAQRPEQGRYGTPLPYPTSGPRLSSPAQYPAGSDSHLPNPYSGAGQPPVIVPPGDDGQSTYSGHHPDQDWDNRRDDDGRHTPLSTIEEYTEPPSRPTSVRPPPRLDTQDSYNPPSATSPRPSYQDPWMPPSNPYGDATSSPYIYPPVYPYEPYGQTPYNLPEEDETACDKCGACLGKSLGILVWVLFWPILLPYMFCRRRKHEADNAGVHYPVATDEEAPGGSLYSKPESKLEVAVRYSTREIPKEVYNLFLLRLPSLYFSRVARIFEEADLSLSELKKMALETATKSNSYGPSAYFLEAHSNLPPVYESLKNTWEGFIDSVMREWKTFNIISVLLLSAILTILQIDAASNDGLTRYTAMASLVCALMSLLYGCVYIIRFGTMRKPYKAAEWALEAKKSRTLIFWNVWVLLAMPAVWLSWSLILYVCCIMSFLWRTSALDVDDTRPMSKSGLLAARVVITILLSLGIVYGALVVLTFRRYGEIMDRKWKQRIDGWIDAKINQELPPLPVDSYPPPALPYNQNPQTAHSLPYGYQPSTQQSAQPPSVYSTPASHSSYYPTPYSHSQPKTGYSGYSTYGPPPASWDKADKAPSYHEHEAFSDYYYSADRKASSADDSTPVPSPKVPAASAPQVDAPGSPDSLKSMYLPDSVAGAAQPLSASGTQDSSQPAPSQIATPSQQAVGTTPSGKSSTIDIEVAEPSSTSQSETSSSKRPYISIPPPPPPPPLPPKPSAWSRNTDTLILPSPAHAYDRNSPSSSIGVSPAGSMIRSYSGGGQSETSLLIRKEHSDGSDASGPASVHKERDGGHEQDSWKRASVDSFNDRLDEVLKSRK</sequence>
<feature type="compositionally biased region" description="Low complexity" evidence="1">
    <location>
        <begin position="968"/>
        <end position="987"/>
    </location>
</feature>
<feature type="region of interest" description="Disordered" evidence="1">
    <location>
        <begin position="867"/>
        <end position="908"/>
    </location>
</feature>
<feature type="compositionally biased region" description="Polar residues" evidence="1">
    <location>
        <begin position="109"/>
        <end position="119"/>
    </location>
</feature>
<feature type="compositionally biased region" description="Basic and acidic residues" evidence="1">
    <location>
        <begin position="420"/>
        <end position="436"/>
    </location>
</feature>
<feature type="compositionally biased region" description="Polar residues" evidence="1">
    <location>
        <begin position="153"/>
        <end position="170"/>
    </location>
</feature>
<dbReference type="GeneID" id="6008293"/>
<feature type="compositionally biased region" description="Basic and acidic residues" evidence="1">
    <location>
        <begin position="1153"/>
        <end position="1186"/>
    </location>
</feature>
<feature type="transmembrane region" description="Helical" evidence="2">
    <location>
        <begin position="763"/>
        <end position="789"/>
    </location>
</feature>
<feature type="compositionally biased region" description="Polar residues" evidence="1">
    <location>
        <begin position="464"/>
        <end position="477"/>
    </location>
</feature>
<feature type="compositionally biased region" description="Polar residues" evidence="1">
    <location>
        <begin position="282"/>
        <end position="297"/>
    </location>
</feature>
<feature type="compositionally biased region" description="Pro residues" evidence="1">
    <location>
        <begin position="1071"/>
        <end position="1085"/>
    </location>
</feature>
<evidence type="ECO:0000313" key="4">
    <source>
        <dbReference type="Proteomes" id="UP000001861"/>
    </source>
</evidence>
<proteinExistence type="predicted"/>
<keyword evidence="2" id="KW-0812">Transmembrane</keyword>
<feature type="compositionally biased region" description="Pro residues" evidence="1">
    <location>
        <begin position="121"/>
        <end position="130"/>
    </location>
</feature>
<dbReference type="OrthoDB" id="3062801at2759"/>
<gene>
    <name evidence="3" type="ORF">CC1G_05916</name>
</gene>
<feature type="compositionally biased region" description="Polar residues" evidence="1">
    <location>
        <begin position="222"/>
        <end position="270"/>
    </location>
</feature>
<feature type="compositionally biased region" description="Polar residues" evidence="1">
    <location>
        <begin position="1"/>
        <end position="17"/>
    </location>
</feature>
<protein>
    <submittedName>
        <fullName evidence="3">Uncharacterized protein</fullName>
    </submittedName>
</protein>
<dbReference type="AlphaFoldDB" id="A8NAG5"/>
<feature type="compositionally biased region" description="Low complexity" evidence="1">
    <location>
        <begin position="1055"/>
        <end position="1070"/>
    </location>
</feature>
<dbReference type="OMA" id="CIMAFIW"/>
<feature type="compositionally biased region" description="Polar residues" evidence="1">
    <location>
        <begin position="1012"/>
        <end position="1047"/>
    </location>
</feature>
<evidence type="ECO:0000256" key="2">
    <source>
        <dbReference type="SAM" id="Phobius"/>
    </source>
</evidence>
<dbReference type="Proteomes" id="UP000001861">
    <property type="component" value="Unassembled WGS sequence"/>
</dbReference>
<dbReference type="PANTHER" id="PTHR24216:SF65">
    <property type="entry name" value="PAXILLIN-LIKE PROTEIN 1"/>
    <property type="match status" value="1"/>
</dbReference>
<feature type="compositionally biased region" description="Low complexity" evidence="1">
    <location>
        <begin position="131"/>
        <end position="143"/>
    </location>
</feature>
<feature type="compositionally biased region" description="Basic and acidic residues" evidence="1">
    <location>
        <begin position="45"/>
        <end position="58"/>
    </location>
</feature>
<reference evidence="3 4" key="1">
    <citation type="journal article" date="2010" name="Proc. Natl. Acad. Sci. U.S.A.">
        <title>Insights into evolution of multicellular fungi from the assembled chromosomes of the mushroom Coprinopsis cinerea (Coprinus cinereus).</title>
        <authorList>
            <person name="Stajich J.E."/>
            <person name="Wilke S.K."/>
            <person name="Ahren D."/>
            <person name="Au C.H."/>
            <person name="Birren B.W."/>
            <person name="Borodovsky M."/>
            <person name="Burns C."/>
            <person name="Canback B."/>
            <person name="Casselton L.A."/>
            <person name="Cheng C.K."/>
            <person name="Deng J."/>
            <person name="Dietrich F.S."/>
            <person name="Fargo D.C."/>
            <person name="Farman M.L."/>
            <person name="Gathman A.C."/>
            <person name="Goldberg J."/>
            <person name="Guigo R."/>
            <person name="Hoegger P.J."/>
            <person name="Hooker J.B."/>
            <person name="Huggins A."/>
            <person name="James T.Y."/>
            <person name="Kamada T."/>
            <person name="Kilaru S."/>
            <person name="Kodira C."/>
            <person name="Kues U."/>
            <person name="Kupfer D."/>
            <person name="Kwan H.S."/>
            <person name="Lomsadze A."/>
            <person name="Li W."/>
            <person name="Lilly W.W."/>
            <person name="Ma L.J."/>
            <person name="Mackey A.J."/>
            <person name="Manning G."/>
            <person name="Martin F."/>
            <person name="Muraguchi H."/>
            <person name="Natvig D.O."/>
            <person name="Palmerini H."/>
            <person name="Ramesh M.A."/>
            <person name="Rehmeyer C.J."/>
            <person name="Roe B.A."/>
            <person name="Shenoy N."/>
            <person name="Stanke M."/>
            <person name="Ter-Hovhannisyan V."/>
            <person name="Tunlid A."/>
            <person name="Velagapudi R."/>
            <person name="Vision T.J."/>
            <person name="Zeng Q."/>
            <person name="Zolan M.E."/>
            <person name="Pukkila P.J."/>
        </authorList>
    </citation>
    <scope>NUCLEOTIDE SEQUENCE [LARGE SCALE GENOMIC DNA]</scope>
    <source>
        <strain evidence="4">Okayama-7 / 130 / ATCC MYA-4618 / FGSC 9003</strain>
    </source>
</reference>
<keyword evidence="4" id="KW-1185">Reference proteome</keyword>
<dbReference type="KEGG" id="cci:CC1G_05916"/>
<feature type="region of interest" description="Disordered" evidence="1">
    <location>
        <begin position="1"/>
        <end position="490"/>
    </location>
</feature>
<dbReference type="InParanoid" id="A8NAG5"/>
<feature type="transmembrane region" description="Helical" evidence="2">
    <location>
        <begin position="684"/>
        <end position="702"/>
    </location>
</feature>
<feature type="transmembrane region" description="Helical" evidence="2">
    <location>
        <begin position="714"/>
        <end position="734"/>
    </location>
</feature>
<feature type="transmembrane region" description="Helical" evidence="2">
    <location>
        <begin position="809"/>
        <end position="833"/>
    </location>
</feature>
<feature type="compositionally biased region" description="Polar residues" evidence="1">
    <location>
        <begin position="59"/>
        <end position="78"/>
    </location>
</feature>
<organism evidence="3 4">
    <name type="scientific">Coprinopsis cinerea (strain Okayama-7 / 130 / ATCC MYA-4618 / FGSC 9003)</name>
    <name type="common">Inky cap fungus</name>
    <name type="synonym">Hormographiella aspergillata</name>
    <dbReference type="NCBI Taxonomy" id="240176"/>
    <lineage>
        <taxon>Eukaryota</taxon>
        <taxon>Fungi</taxon>
        <taxon>Dikarya</taxon>
        <taxon>Basidiomycota</taxon>
        <taxon>Agaricomycotina</taxon>
        <taxon>Agaricomycetes</taxon>
        <taxon>Agaricomycetidae</taxon>
        <taxon>Agaricales</taxon>
        <taxon>Agaricineae</taxon>
        <taxon>Psathyrellaceae</taxon>
        <taxon>Coprinopsis</taxon>
    </lineage>
</organism>
<dbReference type="RefSeq" id="XP_001831817.2">
    <property type="nucleotide sequence ID" value="XM_001831765.2"/>
</dbReference>
<dbReference type="VEuPathDB" id="FungiDB:CC1G_05916"/>
<dbReference type="PANTHER" id="PTHR24216">
    <property type="entry name" value="PAXILLIN-RELATED"/>
    <property type="match status" value="1"/>
</dbReference>
<feature type="compositionally biased region" description="Polar residues" evidence="1">
    <location>
        <begin position="319"/>
        <end position="346"/>
    </location>
</feature>
<dbReference type="eggNOG" id="ENOG502SMR7">
    <property type="taxonomic scope" value="Eukaryota"/>
</dbReference>
<dbReference type="EMBL" id="AACS02000007">
    <property type="protein sequence ID" value="EAU90000.2"/>
    <property type="molecule type" value="Genomic_DNA"/>
</dbReference>
<feature type="transmembrane region" description="Helical" evidence="2">
    <location>
        <begin position="534"/>
        <end position="553"/>
    </location>
</feature>